<keyword evidence="4" id="KW-1185">Reference proteome</keyword>
<feature type="coiled-coil region" evidence="1">
    <location>
        <begin position="434"/>
        <end position="465"/>
    </location>
</feature>
<comment type="caution">
    <text evidence="3">The sequence shown here is derived from an EMBL/GenBank/DDBJ whole genome shotgun (WGS) entry which is preliminary data.</text>
</comment>
<accession>A0ABD0XU37</accession>
<protein>
    <recommendedName>
        <fullName evidence="5">Nucleoside-diphosphate kinase</fullName>
    </recommendedName>
</protein>
<feature type="compositionally biased region" description="Polar residues" evidence="2">
    <location>
        <begin position="287"/>
        <end position="321"/>
    </location>
</feature>
<dbReference type="Gene3D" id="3.40.50.720">
    <property type="entry name" value="NAD(P)-binding Rossmann-like Domain"/>
    <property type="match status" value="1"/>
</dbReference>
<feature type="region of interest" description="Disordered" evidence="2">
    <location>
        <begin position="127"/>
        <end position="196"/>
    </location>
</feature>
<feature type="region of interest" description="Disordered" evidence="2">
    <location>
        <begin position="955"/>
        <end position="986"/>
    </location>
</feature>
<dbReference type="InterPro" id="IPR027417">
    <property type="entry name" value="P-loop_NTPase"/>
</dbReference>
<dbReference type="Proteomes" id="UP001558652">
    <property type="component" value="Unassembled WGS sequence"/>
</dbReference>
<feature type="compositionally biased region" description="Basic and acidic residues" evidence="2">
    <location>
        <begin position="955"/>
        <end position="966"/>
    </location>
</feature>
<sequence length="1010" mass="114737">MASKRRNMFYQNKKQETTEIEDGTYDSFCMMSMSNKSEDFETSTSQESKAGSFSTDKSRNEKKTCPDTVFISNGDLYNGKYLAVFFSRQKCGHMLPLRTEKTVNPEQDPDMWAGSFESGPVEWDFETKCSQSGSELSQTHSGSESSVFSLKTQQSSKGTNSPCCSLPEDLSESKTPEPISQANSIGSNGSPLNQGFTVPQVETDEIQEAVELDQSMVSQSPLSSYNFDETPTDPVMGTFHSNFFSRQKCGDMLSVRTEETVNPEQDPAIWAGCFENELVELDFETKCSPSGSKLSQTHSGSESSVFSLKTQQSSKGTNSPCCSLPEDLSESKMPEPISQANSIGSNGSPLDLRFTMPQVETDEIQEAVKSDQSMVSQSPLSSYNVDESPTYHIIGTFHSNDKSPGISEVIKKATEDPNSLLKGIMKSEIVIYDVTEMKEEVHEARMALEVMLEQCEMLADQLEENIDDYTAPRKFLLITTIAAWTYVERPDGQMLTEADFESRTSFPENYEELAIFEAEFPALLKTFVVCIGIPYGYEQNLLANYFNYAWSRSDYLPMYGKGENKIPLIHICDLARIIYSIAVAEQSSGKYIFAMEPESHTVYENFDEDVMRLLACELDFKSTYIKDELQIEWRNNVPFAYNLENICMEYTDMRDLDPLKIIVLGPPGVGKTDISRLIHSVYRVEYISVRTVIESFTMKLASLIRKAQSDVDLITAEDLSKPIPYFSNEEFIFYHFPDIDFRSKQGKLDLSDKMILERGREKLDNERDRNKNMLKEETVAAIFQLYLNQPRALKQGYVMDGYPKDPYQAKRLFPNFELPSWLTEGENILENPVSYRTDSIFNHMPNMIINLEASNDAIMFKLLQNPDSGYSFSFDEMVYRFEKYTTSMDSAFNINHFFENQKLRMKSYNVDSDMSKNLTDTFKAVISDLGIPRLLSGEDELEKFEKLALRLQEGNERKEKKSKPAEVDINVQDTQSPSRLDSEHLASSAREEMLLSNLDDLSLDETSGWW</sequence>
<dbReference type="Gene3D" id="3.40.50.300">
    <property type="entry name" value="P-loop containing nucleotide triphosphate hydrolases"/>
    <property type="match status" value="1"/>
</dbReference>
<dbReference type="AlphaFoldDB" id="A0ABD0XU37"/>
<dbReference type="InterPro" id="IPR036291">
    <property type="entry name" value="NAD(P)-bd_dom_sf"/>
</dbReference>
<feature type="compositionally biased region" description="Polar residues" evidence="2">
    <location>
        <begin position="338"/>
        <end position="348"/>
    </location>
</feature>
<feature type="region of interest" description="Disordered" evidence="2">
    <location>
        <begin position="38"/>
        <end position="62"/>
    </location>
</feature>
<reference evidence="3 4" key="1">
    <citation type="submission" date="2024-07" db="EMBL/GenBank/DDBJ databases">
        <title>Chromosome-level genome assembly of the water stick insect Ranatra chinensis (Heteroptera: Nepidae).</title>
        <authorList>
            <person name="Liu X."/>
        </authorList>
    </citation>
    <scope>NUCLEOTIDE SEQUENCE [LARGE SCALE GENOMIC DNA]</scope>
    <source>
        <strain evidence="3">Cailab_2021Rc</strain>
        <tissue evidence="3">Muscle</tissue>
    </source>
</reference>
<feature type="region of interest" description="Disordered" evidence="2">
    <location>
        <begin position="286"/>
        <end position="349"/>
    </location>
</feature>
<name>A0ABD0XU37_9HEMI</name>
<evidence type="ECO:0000256" key="1">
    <source>
        <dbReference type="SAM" id="Coils"/>
    </source>
</evidence>
<evidence type="ECO:0000256" key="2">
    <source>
        <dbReference type="SAM" id="MobiDB-lite"/>
    </source>
</evidence>
<feature type="compositionally biased region" description="Polar residues" evidence="2">
    <location>
        <begin position="128"/>
        <end position="163"/>
    </location>
</feature>
<feature type="compositionally biased region" description="Polar residues" evidence="2">
    <location>
        <begin position="42"/>
        <end position="55"/>
    </location>
</feature>
<proteinExistence type="predicted"/>
<evidence type="ECO:0008006" key="5">
    <source>
        <dbReference type="Google" id="ProtNLM"/>
    </source>
</evidence>
<organism evidence="3 4">
    <name type="scientific">Ranatra chinensis</name>
    <dbReference type="NCBI Taxonomy" id="642074"/>
    <lineage>
        <taxon>Eukaryota</taxon>
        <taxon>Metazoa</taxon>
        <taxon>Ecdysozoa</taxon>
        <taxon>Arthropoda</taxon>
        <taxon>Hexapoda</taxon>
        <taxon>Insecta</taxon>
        <taxon>Pterygota</taxon>
        <taxon>Neoptera</taxon>
        <taxon>Paraneoptera</taxon>
        <taxon>Hemiptera</taxon>
        <taxon>Heteroptera</taxon>
        <taxon>Panheteroptera</taxon>
        <taxon>Nepomorpha</taxon>
        <taxon>Nepidae</taxon>
        <taxon>Ranatrinae</taxon>
        <taxon>Ranatra</taxon>
    </lineage>
</organism>
<evidence type="ECO:0000313" key="3">
    <source>
        <dbReference type="EMBL" id="KAL1110187.1"/>
    </source>
</evidence>
<dbReference type="SUPFAM" id="SSF52540">
    <property type="entry name" value="P-loop containing nucleoside triphosphate hydrolases"/>
    <property type="match status" value="1"/>
</dbReference>
<feature type="compositionally biased region" description="Polar residues" evidence="2">
    <location>
        <begin position="178"/>
        <end position="196"/>
    </location>
</feature>
<dbReference type="EMBL" id="JBFDAA010000023">
    <property type="protein sequence ID" value="KAL1110187.1"/>
    <property type="molecule type" value="Genomic_DNA"/>
</dbReference>
<gene>
    <name evidence="3" type="ORF">AAG570_008264</name>
</gene>
<evidence type="ECO:0000313" key="4">
    <source>
        <dbReference type="Proteomes" id="UP001558652"/>
    </source>
</evidence>
<keyword evidence="1" id="KW-0175">Coiled coil</keyword>
<dbReference type="SUPFAM" id="SSF51735">
    <property type="entry name" value="NAD(P)-binding Rossmann-fold domains"/>
    <property type="match status" value="1"/>
</dbReference>